<dbReference type="GO" id="GO:0008061">
    <property type="term" value="F:chitin binding"/>
    <property type="evidence" value="ECO:0007669"/>
    <property type="project" value="UniProtKB-KW"/>
</dbReference>
<keyword evidence="2 7" id="KW-0732">Signal</keyword>
<comment type="caution">
    <text evidence="9">The sequence shown here is derived from an EMBL/GenBank/DDBJ whole genome shotgun (WGS) entry which is preliminary data.</text>
</comment>
<keyword evidence="4" id="KW-1015">Disulfide bond</keyword>
<feature type="domain" description="Chitin-binding type-2" evidence="8">
    <location>
        <begin position="40"/>
        <end position="97"/>
    </location>
</feature>
<feature type="domain" description="Chitin-binding type-2" evidence="8">
    <location>
        <begin position="918"/>
        <end position="975"/>
    </location>
</feature>
<dbReference type="PROSITE" id="PS50940">
    <property type="entry name" value="CHIT_BIND_II"/>
    <property type="match status" value="14"/>
</dbReference>
<feature type="compositionally biased region" description="Basic and acidic residues" evidence="6">
    <location>
        <begin position="1050"/>
        <end position="1063"/>
    </location>
</feature>
<dbReference type="SUPFAM" id="SSF57625">
    <property type="entry name" value="Invertebrate chitin-binding proteins"/>
    <property type="match status" value="14"/>
</dbReference>
<keyword evidence="1" id="KW-0147">Chitin-binding</keyword>
<organism evidence="9 10">
    <name type="scientific">Potamilus streckersoni</name>
    <dbReference type="NCBI Taxonomy" id="2493646"/>
    <lineage>
        <taxon>Eukaryota</taxon>
        <taxon>Metazoa</taxon>
        <taxon>Spiralia</taxon>
        <taxon>Lophotrochozoa</taxon>
        <taxon>Mollusca</taxon>
        <taxon>Bivalvia</taxon>
        <taxon>Autobranchia</taxon>
        <taxon>Heteroconchia</taxon>
        <taxon>Palaeoheterodonta</taxon>
        <taxon>Unionida</taxon>
        <taxon>Unionoidea</taxon>
        <taxon>Unionidae</taxon>
        <taxon>Ambleminae</taxon>
        <taxon>Lampsilini</taxon>
        <taxon>Potamilus</taxon>
    </lineage>
</organism>
<keyword evidence="10" id="KW-1185">Reference proteome</keyword>
<feature type="domain" description="Chitin-binding type-2" evidence="8">
    <location>
        <begin position="107"/>
        <end position="163"/>
    </location>
</feature>
<feature type="region of interest" description="Disordered" evidence="6">
    <location>
        <begin position="1239"/>
        <end position="1265"/>
    </location>
</feature>
<feature type="signal peptide" evidence="7">
    <location>
        <begin position="1"/>
        <end position="21"/>
    </location>
</feature>
<dbReference type="InterPro" id="IPR051940">
    <property type="entry name" value="Chitin_bind-dev_reg"/>
</dbReference>
<feature type="domain" description="Chitin-binding type-2" evidence="8">
    <location>
        <begin position="783"/>
        <end position="840"/>
    </location>
</feature>
<evidence type="ECO:0000313" key="10">
    <source>
        <dbReference type="Proteomes" id="UP001195483"/>
    </source>
</evidence>
<gene>
    <name evidence="9" type="ORF">CHS0354_022427</name>
</gene>
<feature type="domain" description="Chitin-binding type-2" evidence="8">
    <location>
        <begin position="337"/>
        <end position="394"/>
    </location>
</feature>
<feature type="domain" description="Chitin-binding type-2" evidence="8">
    <location>
        <begin position="478"/>
        <end position="534"/>
    </location>
</feature>
<evidence type="ECO:0000256" key="2">
    <source>
        <dbReference type="ARBA" id="ARBA00022729"/>
    </source>
</evidence>
<dbReference type="Proteomes" id="UP001195483">
    <property type="component" value="Unassembled WGS sequence"/>
</dbReference>
<proteinExistence type="predicted"/>
<feature type="domain" description="Chitin-binding type-2" evidence="8">
    <location>
        <begin position="188"/>
        <end position="246"/>
    </location>
</feature>
<feature type="domain" description="Chitin-binding type-2" evidence="8">
    <location>
        <begin position="264"/>
        <end position="321"/>
    </location>
</feature>
<dbReference type="InterPro" id="IPR036508">
    <property type="entry name" value="Chitin-bd_dom_sf"/>
</dbReference>
<dbReference type="SMART" id="SM00494">
    <property type="entry name" value="ChtBD2"/>
    <property type="match status" value="14"/>
</dbReference>
<feature type="domain" description="Chitin-binding type-2" evidence="8">
    <location>
        <begin position="855"/>
        <end position="912"/>
    </location>
</feature>
<keyword evidence="5" id="KW-0325">Glycoprotein</keyword>
<feature type="compositionally biased region" description="Basic and acidic residues" evidence="6">
    <location>
        <begin position="1239"/>
        <end position="1261"/>
    </location>
</feature>
<evidence type="ECO:0000256" key="5">
    <source>
        <dbReference type="ARBA" id="ARBA00023180"/>
    </source>
</evidence>
<keyword evidence="3" id="KW-0677">Repeat</keyword>
<dbReference type="Pfam" id="PF01607">
    <property type="entry name" value="CBM_14"/>
    <property type="match status" value="9"/>
</dbReference>
<dbReference type="GO" id="GO:0005576">
    <property type="term" value="C:extracellular region"/>
    <property type="evidence" value="ECO:0007669"/>
    <property type="project" value="InterPro"/>
</dbReference>
<protein>
    <recommendedName>
        <fullName evidence="8">Chitin-binding type-2 domain-containing protein</fullName>
    </recommendedName>
</protein>
<feature type="chain" id="PRO_5042058236" description="Chitin-binding type-2 domain-containing protein" evidence="7">
    <location>
        <begin position="22"/>
        <end position="1362"/>
    </location>
</feature>
<feature type="domain" description="Chitin-binding type-2" evidence="8">
    <location>
        <begin position="986"/>
        <end position="1043"/>
    </location>
</feature>
<feature type="domain" description="Chitin-binding type-2" evidence="8">
    <location>
        <begin position="619"/>
        <end position="675"/>
    </location>
</feature>
<evidence type="ECO:0000256" key="7">
    <source>
        <dbReference type="SAM" id="SignalP"/>
    </source>
</evidence>
<reference evidence="9" key="1">
    <citation type="journal article" date="2021" name="Genome Biol. Evol.">
        <title>A High-Quality Reference Genome for a Parasitic Bivalve with Doubly Uniparental Inheritance (Bivalvia: Unionida).</title>
        <authorList>
            <person name="Smith C.H."/>
        </authorList>
    </citation>
    <scope>NUCLEOTIDE SEQUENCE</scope>
    <source>
        <strain evidence="9">CHS0354</strain>
    </source>
</reference>
<dbReference type="Gene3D" id="2.170.140.10">
    <property type="entry name" value="Chitin binding domain"/>
    <property type="match status" value="12"/>
</dbReference>
<feature type="compositionally biased region" description="Basic and acidic residues" evidence="6">
    <location>
        <begin position="1076"/>
        <end position="1201"/>
    </location>
</feature>
<feature type="domain" description="Chitin-binding type-2" evidence="8">
    <location>
        <begin position="416"/>
        <end position="473"/>
    </location>
</feature>
<accession>A0AAE0SX58</accession>
<evidence type="ECO:0000256" key="4">
    <source>
        <dbReference type="ARBA" id="ARBA00023157"/>
    </source>
</evidence>
<evidence type="ECO:0000256" key="3">
    <source>
        <dbReference type="ARBA" id="ARBA00022737"/>
    </source>
</evidence>
<dbReference type="PANTHER" id="PTHR23301:SF106">
    <property type="entry name" value="CHITIN-BINDING TYPE-2 DOMAIN-CONTAINING PROTEIN-RELATED"/>
    <property type="match status" value="1"/>
</dbReference>
<sequence>MYPCFSAIVVLWLIHPPLLLAKVTTTDWVPQTEGAETTIPSRCTHGENIAIPKDCHYYYYCAYGFLVRRECSPIGYVFSRSKGYCVPAYSPSNDCGLEIATESAATTKACISGLLYQNPANCGSYFLCYSGTFIQKYCSQNRVYSSLCQRCVDPGSAYSDCPSHATTTAIKTTVKTTTPAVIKPSPESIAAVIRSGDHYRSPEDCSIYYVCQHGILVQEQCYGDQVFSKSRGTCVYRNSVSDDCVQITITATIKATTEAFGTMTPSCTPGMLFPDSDDCQYYYDCTFNHTLIKKKCNPGHVFSYFRKRCVTKGSIGDDCTPATSTTIKTTEAFGTMTPSCTPGMLFPDSDDCQYYYDCTFNHTLIKKKCNPGHVFSYFRKRCVTKGSIGDDCTPATSTTTIKTTEVPTSEPIGIMTPTCTPGDSFPDPDDCHSYLHCTFSHTLIKKKCHPGHVFSQSKKHCVSSGSINDDCTPGVETTSICKYGETVPDERSCNAYYICYSGKLSLKFCPIYSTFSRNRGHCVPQDSYYNDCQFHHTSLSDHTYNPPAPSIFTSDPAVPALHQPVAQHLLTAMAFYLAYLLGNKHLSLSPVSAGRSVPVMIFVFAASTLAPVTEAINEGDSCIDHSVHRDPIDCKIYYICEFRRMEQKYCPTNMVYSKRRRLCVYTGSVYNDCSPQVTDSVTSVNGITDTVMPITPIIDSDPLTTVTTETTPLCTPGDSSSDPDDCQSYKYCTPNRTLIKKKCPADKVFSRAKKRCVTRGSSFDDCSTVIDSDPLTTVTTETTPLCTPGDSSSDPDDCQSYKYCTPNRTLIKKKCPADKVFSRAKKRCVTRASRFDDCSIVAGSATPITFSIETTVLCTPGDIFPDPKDCQYYCHCTYQLTVIKKKCLPEQVFSSSKKRCVFKGTSDDDCSQALEKKVYPCTPGDSLPDPDDCQSYYHCTLSRTVIKKDCPADKVFSRSKKRCVTKGSSFDDCSLVFTTESTETTASLCTPGESLPDPDDCRSYYYCTFSRTVIKKDCPTDKVYSRSKKLCVMKGSSFDDCSLVITTESSRKPKEYPTDDHKPKGYPTDYPIVTEDDNRKPKEYPTDDRKPKKYPTDDGKPKEYPTDNHKPKKYPTDDGKPKEYPTDNHKPKKYPTDDGKPKEYPTDNHKPKKYPTDDGKPKEYPTDYRKPKEYPTDYRKPKEYPTDDYKPKKYPTDDRKPKGYPTDYPIVTEDDYPKPKEYPTDYSMVTEVEYRKPKEYPTDYRKPKKYPTDDRKPKEYPTDYPIVTEDDYSKAKEYATDYSMVTEVDYPKATDYSVVTKVASKKECVPGQTEPNHYNCSSYYTCSDERFQLKYCTIGQVYSSFKKNCVKQYGYYDDCSTS</sequence>
<evidence type="ECO:0000313" key="9">
    <source>
        <dbReference type="EMBL" id="KAK3599855.1"/>
    </source>
</evidence>
<dbReference type="EMBL" id="JAEAOA010001358">
    <property type="protein sequence ID" value="KAK3599855.1"/>
    <property type="molecule type" value="Genomic_DNA"/>
</dbReference>
<feature type="region of interest" description="Disordered" evidence="6">
    <location>
        <begin position="1050"/>
        <end position="1224"/>
    </location>
</feature>
<evidence type="ECO:0000256" key="1">
    <source>
        <dbReference type="ARBA" id="ARBA00022669"/>
    </source>
</evidence>
<evidence type="ECO:0000259" key="8">
    <source>
        <dbReference type="PROSITE" id="PS50940"/>
    </source>
</evidence>
<evidence type="ECO:0000256" key="6">
    <source>
        <dbReference type="SAM" id="MobiDB-lite"/>
    </source>
</evidence>
<reference evidence="9" key="3">
    <citation type="submission" date="2023-05" db="EMBL/GenBank/DDBJ databases">
        <authorList>
            <person name="Smith C.H."/>
        </authorList>
    </citation>
    <scope>NUCLEOTIDE SEQUENCE</scope>
    <source>
        <strain evidence="9">CHS0354</strain>
        <tissue evidence="9">Mantle</tissue>
    </source>
</reference>
<reference evidence="9" key="2">
    <citation type="journal article" date="2021" name="Genome Biol. Evol.">
        <title>Developing a high-quality reference genome for a parasitic bivalve with doubly uniparental inheritance (Bivalvia: Unionida).</title>
        <authorList>
            <person name="Smith C.H."/>
        </authorList>
    </citation>
    <scope>NUCLEOTIDE SEQUENCE</scope>
    <source>
        <strain evidence="9">CHS0354</strain>
        <tissue evidence="9">Mantle</tissue>
    </source>
</reference>
<feature type="domain" description="Chitin-binding type-2" evidence="8">
    <location>
        <begin position="1305"/>
        <end position="1361"/>
    </location>
</feature>
<name>A0AAE0SX58_9BIVA</name>
<dbReference type="InterPro" id="IPR002557">
    <property type="entry name" value="Chitin-bd_dom"/>
</dbReference>
<feature type="domain" description="Chitin-binding type-2" evidence="8">
    <location>
        <begin position="711"/>
        <end position="768"/>
    </location>
</feature>
<dbReference type="PANTHER" id="PTHR23301">
    <property type="entry name" value="CHITIN BINDING PERITROPHIN-A"/>
    <property type="match status" value="1"/>
</dbReference>